<dbReference type="OrthoDB" id="9134554at2"/>
<evidence type="ECO:0000313" key="2">
    <source>
        <dbReference type="EMBL" id="QBR00137.1"/>
    </source>
</evidence>
<gene>
    <name evidence="2" type="ORF">E1956_23940</name>
</gene>
<keyword evidence="3" id="KW-1185">Reference proteome</keyword>
<evidence type="ECO:0000259" key="1">
    <source>
        <dbReference type="Pfam" id="PF07007"/>
    </source>
</evidence>
<proteinExistence type="predicted"/>
<dbReference type="Pfam" id="PF07007">
    <property type="entry name" value="LprI"/>
    <property type="match status" value="1"/>
</dbReference>
<protein>
    <submittedName>
        <fullName evidence="2">DUF1311 domain-containing protein</fullName>
    </submittedName>
</protein>
<accession>A0A4P7CZ57</accession>
<dbReference type="EMBL" id="CP038149">
    <property type="protein sequence ID" value="QBR00137.1"/>
    <property type="molecule type" value="Genomic_DNA"/>
</dbReference>
<dbReference type="Proteomes" id="UP000295727">
    <property type="component" value="Chromosome 2"/>
</dbReference>
<dbReference type="RefSeq" id="WP_134753515.1">
    <property type="nucleotide sequence ID" value="NZ_CP038149.1"/>
</dbReference>
<dbReference type="KEGG" id="ppai:E1956_23940"/>
<dbReference type="Gene3D" id="1.20.1270.180">
    <property type="match status" value="1"/>
</dbReference>
<organism evidence="2 3">
    <name type="scientific">Paraburkholderia pallida</name>
    <dbReference type="NCBI Taxonomy" id="2547399"/>
    <lineage>
        <taxon>Bacteria</taxon>
        <taxon>Pseudomonadati</taxon>
        <taxon>Pseudomonadota</taxon>
        <taxon>Betaproteobacteria</taxon>
        <taxon>Burkholderiales</taxon>
        <taxon>Burkholderiaceae</taxon>
        <taxon>Paraburkholderia</taxon>
    </lineage>
</organism>
<evidence type="ECO:0000313" key="3">
    <source>
        <dbReference type="Proteomes" id="UP000295727"/>
    </source>
</evidence>
<dbReference type="AlphaFoldDB" id="A0A4P7CZ57"/>
<dbReference type="InterPro" id="IPR009739">
    <property type="entry name" value="LprI-like_N"/>
</dbReference>
<reference evidence="2 3" key="1">
    <citation type="submission" date="2019-03" db="EMBL/GenBank/DDBJ databases">
        <title>Paraburkholderia sp. 7MH5, isolated from subtropical forest soil.</title>
        <authorList>
            <person name="Gao Z.-H."/>
            <person name="Qiu L.-H."/>
        </authorList>
    </citation>
    <scope>NUCLEOTIDE SEQUENCE [LARGE SCALE GENOMIC DNA]</scope>
    <source>
        <strain evidence="2 3">7MH5</strain>
    </source>
</reference>
<name>A0A4P7CZ57_9BURK</name>
<feature type="domain" description="Lysozyme inhibitor LprI-like N-terminal" evidence="1">
    <location>
        <begin position="170"/>
        <end position="239"/>
    </location>
</feature>
<sequence length="255" mass="28630">MYFTRFLILAVGIVMEFFAMTAVAEPTLHLNVEAAHVEANTHNIALLVKVTDNDSGKDSSDRITTTLPVVSSCVASFKDDIQWRVGPCYGVQIWENGIPVESLKVRVLDTIGDSNWTVLTWKSNSPHPVSQRSIKAIIGASGGWYTDNDREVFLLGSLPSFNPARPYAWLYDRDDRALNDLYQQILSGLSGKNAERNAENLRTDERLWVGKKERYCRASVSSDADRCLWLVTANRIEALRQLGNPDDWPSSWVLP</sequence>